<gene>
    <name evidence="1" type="ORF">H5410_043638</name>
</gene>
<dbReference type="AlphaFoldDB" id="A0A9J5Y1C0"/>
<organism evidence="1 2">
    <name type="scientific">Solanum commersonii</name>
    <name type="common">Commerson's wild potato</name>
    <name type="synonym">Commerson's nightshade</name>
    <dbReference type="NCBI Taxonomy" id="4109"/>
    <lineage>
        <taxon>Eukaryota</taxon>
        <taxon>Viridiplantae</taxon>
        <taxon>Streptophyta</taxon>
        <taxon>Embryophyta</taxon>
        <taxon>Tracheophyta</taxon>
        <taxon>Spermatophyta</taxon>
        <taxon>Magnoliopsida</taxon>
        <taxon>eudicotyledons</taxon>
        <taxon>Gunneridae</taxon>
        <taxon>Pentapetalae</taxon>
        <taxon>asterids</taxon>
        <taxon>lamiids</taxon>
        <taxon>Solanales</taxon>
        <taxon>Solanaceae</taxon>
        <taxon>Solanoideae</taxon>
        <taxon>Solaneae</taxon>
        <taxon>Solanum</taxon>
    </lineage>
</organism>
<accession>A0A9J5Y1C0</accession>
<sequence>MFHEYFAGQSRVLKYGGAGKSELSDSSRTSSFKTVPWFKCTAGGQTITAQPAGMVYPASDKYYIKIL</sequence>
<name>A0A9J5Y1C0_SOLCO</name>
<keyword evidence="2" id="KW-1185">Reference proteome</keyword>
<protein>
    <submittedName>
        <fullName evidence="1">Uncharacterized protein</fullName>
    </submittedName>
</protein>
<dbReference type="Proteomes" id="UP000824120">
    <property type="component" value="Chromosome 8"/>
</dbReference>
<dbReference type="EMBL" id="JACXVP010000008">
    <property type="protein sequence ID" value="KAG5593124.1"/>
    <property type="molecule type" value="Genomic_DNA"/>
</dbReference>
<reference evidence="1 2" key="1">
    <citation type="submission" date="2020-09" db="EMBL/GenBank/DDBJ databases">
        <title>De no assembly of potato wild relative species, Solanum commersonii.</title>
        <authorList>
            <person name="Cho K."/>
        </authorList>
    </citation>
    <scope>NUCLEOTIDE SEQUENCE [LARGE SCALE GENOMIC DNA]</scope>
    <source>
        <strain evidence="1">LZ3.2</strain>
        <tissue evidence="1">Leaf</tissue>
    </source>
</reference>
<comment type="caution">
    <text evidence="1">The sequence shown here is derived from an EMBL/GenBank/DDBJ whole genome shotgun (WGS) entry which is preliminary data.</text>
</comment>
<proteinExistence type="predicted"/>
<evidence type="ECO:0000313" key="1">
    <source>
        <dbReference type="EMBL" id="KAG5593124.1"/>
    </source>
</evidence>
<evidence type="ECO:0000313" key="2">
    <source>
        <dbReference type="Proteomes" id="UP000824120"/>
    </source>
</evidence>